<name>A0A9Q3JNM9_9BASI</name>
<accession>A0A9Q3JNM9</accession>
<evidence type="ECO:0000313" key="2">
    <source>
        <dbReference type="EMBL" id="MBW0566543.1"/>
    </source>
</evidence>
<feature type="region of interest" description="Disordered" evidence="1">
    <location>
        <begin position="119"/>
        <end position="179"/>
    </location>
</feature>
<sequence length="179" mass="20625">MRMRLKQIHTDWPQVSMRKRFTCCCPSCGYSPWSSCLSTVFFRTPLNPLPFLLPTFKNFQLELLYFVLVLNLSNSLCRALYAPSGVSPAFVPRQQPTLVMLADKHTRKYLFVVRPFRPCSQRSSRPRRPCKDSFVVNNDETISKHKWTPGPQAGQREQFQTISPVHPPPRPPSDGNFTP</sequence>
<dbReference type="EMBL" id="AVOT02079295">
    <property type="protein sequence ID" value="MBW0566543.1"/>
    <property type="molecule type" value="Genomic_DNA"/>
</dbReference>
<dbReference type="AlphaFoldDB" id="A0A9Q3JNM9"/>
<reference evidence="2" key="1">
    <citation type="submission" date="2021-03" db="EMBL/GenBank/DDBJ databases">
        <title>Draft genome sequence of rust myrtle Austropuccinia psidii MF-1, a brazilian biotype.</title>
        <authorList>
            <person name="Quecine M.C."/>
            <person name="Pachon D.M.R."/>
            <person name="Bonatelli M.L."/>
            <person name="Correr F.H."/>
            <person name="Franceschini L.M."/>
            <person name="Leite T.F."/>
            <person name="Margarido G.R.A."/>
            <person name="Almeida C.A."/>
            <person name="Ferrarezi J.A."/>
            <person name="Labate C.A."/>
        </authorList>
    </citation>
    <scope>NUCLEOTIDE SEQUENCE</scope>
    <source>
        <strain evidence="2">MF-1</strain>
    </source>
</reference>
<evidence type="ECO:0000313" key="3">
    <source>
        <dbReference type="Proteomes" id="UP000765509"/>
    </source>
</evidence>
<gene>
    <name evidence="2" type="ORF">O181_106258</name>
</gene>
<keyword evidence="3" id="KW-1185">Reference proteome</keyword>
<comment type="caution">
    <text evidence="2">The sequence shown here is derived from an EMBL/GenBank/DDBJ whole genome shotgun (WGS) entry which is preliminary data.</text>
</comment>
<evidence type="ECO:0000256" key="1">
    <source>
        <dbReference type="SAM" id="MobiDB-lite"/>
    </source>
</evidence>
<dbReference type="Proteomes" id="UP000765509">
    <property type="component" value="Unassembled WGS sequence"/>
</dbReference>
<protein>
    <submittedName>
        <fullName evidence="2">Uncharacterized protein</fullName>
    </submittedName>
</protein>
<organism evidence="2 3">
    <name type="scientific">Austropuccinia psidii MF-1</name>
    <dbReference type="NCBI Taxonomy" id="1389203"/>
    <lineage>
        <taxon>Eukaryota</taxon>
        <taxon>Fungi</taxon>
        <taxon>Dikarya</taxon>
        <taxon>Basidiomycota</taxon>
        <taxon>Pucciniomycotina</taxon>
        <taxon>Pucciniomycetes</taxon>
        <taxon>Pucciniales</taxon>
        <taxon>Sphaerophragmiaceae</taxon>
        <taxon>Austropuccinia</taxon>
    </lineage>
</organism>
<proteinExistence type="predicted"/>